<feature type="transmembrane region" description="Helical" evidence="8">
    <location>
        <begin position="319"/>
        <end position="344"/>
    </location>
</feature>
<sequence length="504" mass="52963">MSKQTSMPASTKVPTGSSGASAHKAAPSPVPVAHPWLAIAALMIGAFVGMLSETSLNIALPNLMEFFKIPNATAQWLVTGYMLVIGIVLPFSSLIGKWFTTRQTVIFGLLAFLLGSVISALAPSFAVLLVGRLIQGIGTGLVLPLMFTVAMLIFPPAKLGTVMGMCALVIMFAPAIGPTLTGIILGKLSWNWVFWFFTPFLVIALIFSIFFLKNVGQITRPHVDLLSILGSIVGFGGLVAGVSLASKYGWLSPVTLVILVVAIVALVLYARRQLHLEQPVLNLRIFSIEAFRSGAILVMLDFAVILAAMYLLPQYFQRGLLVAVALTGVLMLPGGVVNAGVSAIAGKLYDGFGAKLPVRCGFAIALVGALMLLFTTSHSPLWFVVAAHIVMMVGCPLAMSPAQTYALNSLSPMQSGDGSTIINTMQQIVGAVATAVTTSLLAIGESHATGASPAQAFTSGMHLGLWFVVVLIVVALLVSLKIKNFSHAADHPAAEQAVSEPAQA</sequence>
<keyword evidence="5 8" id="KW-1133">Transmembrane helix</keyword>
<feature type="transmembrane region" description="Helical" evidence="8">
    <location>
        <begin position="166"/>
        <end position="186"/>
    </location>
</feature>
<comment type="subcellular location">
    <subcellularLocation>
        <location evidence="1">Cell membrane</location>
        <topology evidence="1">Multi-pass membrane protein</topology>
    </subcellularLocation>
</comment>
<keyword evidence="3" id="KW-1003">Cell membrane</keyword>
<dbReference type="InterPro" id="IPR020846">
    <property type="entry name" value="MFS_dom"/>
</dbReference>
<feature type="transmembrane region" description="Helical" evidence="8">
    <location>
        <begin position="291"/>
        <end position="313"/>
    </location>
</feature>
<dbReference type="InterPro" id="IPR011701">
    <property type="entry name" value="MFS"/>
</dbReference>
<feature type="transmembrane region" description="Helical" evidence="8">
    <location>
        <begin position="381"/>
        <end position="399"/>
    </location>
</feature>
<evidence type="ECO:0000256" key="8">
    <source>
        <dbReference type="SAM" id="Phobius"/>
    </source>
</evidence>
<feature type="transmembrane region" description="Helical" evidence="8">
    <location>
        <begin position="420"/>
        <end position="443"/>
    </location>
</feature>
<gene>
    <name evidence="10" type="primary">lmrB</name>
    <name evidence="10" type="ORF">KIM372_02660</name>
</gene>
<keyword evidence="4 8" id="KW-0812">Transmembrane</keyword>
<evidence type="ECO:0000256" key="7">
    <source>
        <dbReference type="SAM" id="MobiDB-lite"/>
    </source>
</evidence>
<evidence type="ECO:0000259" key="9">
    <source>
        <dbReference type="PROSITE" id="PS50850"/>
    </source>
</evidence>
<feature type="transmembrane region" description="Helical" evidence="8">
    <location>
        <begin position="224"/>
        <end position="244"/>
    </location>
</feature>
<feature type="transmembrane region" description="Helical" evidence="8">
    <location>
        <begin position="72"/>
        <end position="92"/>
    </location>
</feature>
<dbReference type="NCBIfam" id="TIGR00711">
    <property type="entry name" value="efflux_EmrB"/>
    <property type="match status" value="1"/>
</dbReference>
<reference evidence="10 11" key="1">
    <citation type="journal article" date="2023" name="Microbiol. Spectr.">
        <title>Symbiosis of Carpenter Bees with Uncharacterized Lactic Acid Bacteria Showing NAD Auxotrophy.</title>
        <authorList>
            <person name="Kawasaki S."/>
            <person name="Ozawa K."/>
            <person name="Mori T."/>
            <person name="Yamamoto A."/>
            <person name="Ito M."/>
            <person name="Ohkuma M."/>
            <person name="Sakamoto M."/>
            <person name="Matsutani M."/>
        </authorList>
    </citation>
    <scope>NUCLEOTIDE SEQUENCE [LARGE SCALE GENOMIC DNA]</scope>
    <source>
        <strain evidence="10 11">Kim37-2</strain>
    </source>
</reference>
<feature type="transmembrane region" description="Helical" evidence="8">
    <location>
        <begin position="133"/>
        <end position="154"/>
    </location>
</feature>
<dbReference type="PANTHER" id="PTHR42718:SF43">
    <property type="entry name" value="LINCOMYCIN RESISTANCE PROTEIN LMRB"/>
    <property type="match status" value="1"/>
</dbReference>
<dbReference type="Proteomes" id="UP001321766">
    <property type="component" value="Chromosome"/>
</dbReference>
<protein>
    <submittedName>
        <fullName evidence="10">MFS transporter</fullName>
    </submittedName>
</protein>
<dbReference type="PANTHER" id="PTHR42718">
    <property type="entry name" value="MAJOR FACILITATOR SUPERFAMILY MULTIDRUG TRANSPORTER MFSC"/>
    <property type="match status" value="1"/>
</dbReference>
<dbReference type="InterPro" id="IPR036259">
    <property type="entry name" value="MFS_trans_sf"/>
</dbReference>
<evidence type="ECO:0000256" key="1">
    <source>
        <dbReference type="ARBA" id="ARBA00004651"/>
    </source>
</evidence>
<feature type="domain" description="Major facilitator superfamily (MFS) profile" evidence="9">
    <location>
        <begin position="38"/>
        <end position="487"/>
    </location>
</feature>
<evidence type="ECO:0000256" key="6">
    <source>
        <dbReference type="ARBA" id="ARBA00023136"/>
    </source>
</evidence>
<feature type="transmembrane region" description="Helical" evidence="8">
    <location>
        <begin position="192"/>
        <end position="212"/>
    </location>
</feature>
<dbReference type="Pfam" id="PF07690">
    <property type="entry name" value="MFS_1"/>
    <property type="match status" value="2"/>
</dbReference>
<dbReference type="InterPro" id="IPR004638">
    <property type="entry name" value="EmrB-like"/>
</dbReference>
<proteinExistence type="predicted"/>
<accession>A0ABM8B672</accession>
<organism evidence="10 11">
    <name type="scientific">Bombiscardovia nodaiensis</name>
    <dbReference type="NCBI Taxonomy" id="2932181"/>
    <lineage>
        <taxon>Bacteria</taxon>
        <taxon>Bacillati</taxon>
        <taxon>Actinomycetota</taxon>
        <taxon>Actinomycetes</taxon>
        <taxon>Bifidobacteriales</taxon>
        <taxon>Bifidobacteriaceae</taxon>
        <taxon>Bombiscardovia</taxon>
    </lineage>
</organism>
<dbReference type="PROSITE" id="PS50850">
    <property type="entry name" value="MFS"/>
    <property type="match status" value="1"/>
</dbReference>
<feature type="transmembrane region" description="Helical" evidence="8">
    <location>
        <begin position="33"/>
        <end position="52"/>
    </location>
</feature>
<dbReference type="Gene3D" id="1.20.1720.10">
    <property type="entry name" value="Multidrug resistance protein D"/>
    <property type="match status" value="1"/>
</dbReference>
<dbReference type="EMBL" id="AP026798">
    <property type="protein sequence ID" value="BDR52359.1"/>
    <property type="molecule type" value="Genomic_DNA"/>
</dbReference>
<name>A0ABM8B672_9BIFI</name>
<evidence type="ECO:0000313" key="11">
    <source>
        <dbReference type="Proteomes" id="UP001321766"/>
    </source>
</evidence>
<keyword evidence="2" id="KW-0813">Transport</keyword>
<keyword evidence="11" id="KW-1185">Reference proteome</keyword>
<feature type="transmembrane region" description="Helical" evidence="8">
    <location>
        <begin position="250"/>
        <end position="270"/>
    </location>
</feature>
<evidence type="ECO:0000313" key="10">
    <source>
        <dbReference type="EMBL" id="BDR52359.1"/>
    </source>
</evidence>
<evidence type="ECO:0000256" key="3">
    <source>
        <dbReference type="ARBA" id="ARBA00022475"/>
    </source>
</evidence>
<feature type="transmembrane region" description="Helical" evidence="8">
    <location>
        <begin position="463"/>
        <end position="480"/>
    </location>
</feature>
<dbReference type="PRINTS" id="PR01036">
    <property type="entry name" value="TCRTETB"/>
</dbReference>
<dbReference type="SUPFAM" id="SSF103473">
    <property type="entry name" value="MFS general substrate transporter"/>
    <property type="match status" value="2"/>
</dbReference>
<dbReference type="Gene3D" id="1.20.1250.20">
    <property type="entry name" value="MFS general substrate transporter like domains"/>
    <property type="match status" value="1"/>
</dbReference>
<feature type="transmembrane region" description="Helical" evidence="8">
    <location>
        <begin position="104"/>
        <end position="127"/>
    </location>
</feature>
<feature type="region of interest" description="Disordered" evidence="7">
    <location>
        <begin position="1"/>
        <end position="22"/>
    </location>
</feature>
<evidence type="ECO:0000256" key="2">
    <source>
        <dbReference type="ARBA" id="ARBA00022448"/>
    </source>
</evidence>
<keyword evidence="6 8" id="KW-0472">Membrane</keyword>
<dbReference type="CDD" id="cd17503">
    <property type="entry name" value="MFS_LmrB_MDR_like"/>
    <property type="match status" value="1"/>
</dbReference>
<evidence type="ECO:0000256" key="5">
    <source>
        <dbReference type="ARBA" id="ARBA00022989"/>
    </source>
</evidence>
<feature type="transmembrane region" description="Helical" evidence="8">
    <location>
        <begin position="356"/>
        <end position="375"/>
    </location>
</feature>
<feature type="compositionally biased region" description="Polar residues" evidence="7">
    <location>
        <begin position="1"/>
        <end position="20"/>
    </location>
</feature>
<evidence type="ECO:0000256" key="4">
    <source>
        <dbReference type="ARBA" id="ARBA00022692"/>
    </source>
</evidence>